<evidence type="ECO:0000313" key="3">
    <source>
        <dbReference type="Proteomes" id="UP000095023"/>
    </source>
</evidence>
<evidence type="ECO:0008006" key="4">
    <source>
        <dbReference type="Google" id="ProtNLM"/>
    </source>
</evidence>
<gene>
    <name evidence="2" type="ORF">CANCADRAFT_89094</name>
</gene>
<organism evidence="2 3">
    <name type="scientific">Tortispora caseinolytica NRRL Y-17796</name>
    <dbReference type="NCBI Taxonomy" id="767744"/>
    <lineage>
        <taxon>Eukaryota</taxon>
        <taxon>Fungi</taxon>
        <taxon>Dikarya</taxon>
        <taxon>Ascomycota</taxon>
        <taxon>Saccharomycotina</taxon>
        <taxon>Trigonopsidomycetes</taxon>
        <taxon>Trigonopsidales</taxon>
        <taxon>Trigonopsidaceae</taxon>
        <taxon>Tortispora</taxon>
    </lineage>
</organism>
<keyword evidence="3" id="KW-1185">Reference proteome</keyword>
<dbReference type="OrthoDB" id="9909311at2759"/>
<reference evidence="3" key="1">
    <citation type="submission" date="2016-02" db="EMBL/GenBank/DDBJ databases">
        <title>Comparative genomics of biotechnologically important yeasts.</title>
        <authorList>
            <consortium name="DOE Joint Genome Institute"/>
            <person name="Riley R."/>
            <person name="Haridas S."/>
            <person name="Wolfe K.H."/>
            <person name="Lopes M.R."/>
            <person name="Hittinger C.T."/>
            <person name="Goker M."/>
            <person name="Salamov A."/>
            <person name="Wisecaver J."/>
            <person name="Long T.M."/>
            <person name="Aerts A.L."/>
            <person name="Barry K."/>
            <person name="Choi C."/>
            <person name="Clum A."/>
            <person name="Coughlan A.Y."/>
            <person name="Deshpande S."/>
            <person name="Douglass A.P."/>
            <person name="Hanson S.J."/>
            <person name="Klenk H.-P."/>
            <person name="Labutti K."/>
            <person name="Lapidus A."/>
            <person name="Lindquist E."/>
            <person name="Lipzen A."/>
            <person name="Meier-Kolthoff J.P."/>
            <person name="Ohm R.A."/>
            <person name="Otillar R.P."/>
            <person name="Pangilinan J."/>
            <person name="Peng Y."/>
            <person name="Rokas A."/>
            <person name="Rosa C.A."/>
            <person name="Scheuner C."/>
            <person name="Sibirny A.A."/>
            <person name="Slot J.C."/>
            <person name="Stielow J.B."/>
            <person name="Sun H."/>
            <person name="Kurtzman C.P."/>
            <person name="Blackwell M."/>
            <person name="Jeffries T.W."/>
            <person name="Grigoriev I.V."/>
        </authorList>
    </citation>
    <scope>NUCLEOTIDE SEQUENCE [LARGE SCALE GENOMIC DNA]</scope>
    <source>
        <strain evidence="3">NRRL Y-17796</strain>
    </source>
</reference>
<accession>A0A1E4TLE8</accession>
<evidence type="ECO:0000256" key="1">
    <source>
        <dbReference type="SAM" id="MobiDB-lite"/>
    </source>
</evidence>
<dbReference type="Gene3D" id="1.10.10.60">
    <property type="entry name" value="Homeodomain-like"/>
    <property type="match status" value="1"/>
</dbReference>
<sequence>MQRNNFSNTPYPQGNRISQDHQTSTIYDELSPGFETATLFYPPFNVFNPQYATTSSMKNYTYGSTDHSNHGDASYESENSYQPLPKINPQGAVSAARMKRGKKKRGALSVEKKEQIVLYSKMYPLKTQKAVAALFGVERSTVSKVVKQYYEKHEKDKPSSGDARSQLSGLESSKLSGLESSKLSGLDTFEPRNQDDLTQHSRCLPVSARHFNPDGDSFKRVVLDVVYSEQNRYKTATDEDLADICASQALEDYSVNFRPDNGWIDNFRRDYILAVPRDIPSEYLIARPPSLLGMLNTGGAESEYDYLGMCTLSRMNIIEQ</sequence>
<protein>
    <recommendedName>
        <fullName evidence="4">HTH CENPB-type domain-containing protein</fullName>
    </recommendedName>
</protein>
<dbReference type="AlphaFoldDB" id="A0A1E4TLE8"/>
<dbReference type="Proteomes" id="UP000095023">
    <property type="component" value="Unassembled WGS sequence"/>
</dbReference>
<feature type="region of interest" description="Disordered" evidence="1">
    <location>
        <begin position="152"/>
        <end position="179"/>
    </location>
</feature>
<evidence type="ECO:0000313" key="2">
    <source>
        <dbReference type="EMBL" id="ODV92574.1"/>
    </source>
</evidence>
<feature type="region of interest" description="Disordered" evidence="1">
    <location>
        <begin position="68"/>
        <end position="88"/>
    </location>
</feature>
<dbReference type="EMBL" id="KV453841">
    <property type="protein sequence ID" value="ODV92574.1"/>
    <property type="molecule type" value="Genomic_DNA"/>
</dbReference>
<proteinExistence type="predicted"/>
<name>A0A1E4TLE8_9ASCO</name>
<feature type="compositionally biased region" description="Low complexity" evidence="1">
    <location>
        <begin position="167"/>
        <end position="179"/>
    </location>
</feature>